<gene>
    <name evidence="1" type="ORF">ZRA01_33080</name>
</gene>
<evidence type="ECO:0000313" key="2">
    <source>
        <dbReference type="Proteomes" id="UP000318422"/>
    </source>
</evidence>
<comment type="caution">
    <text evidence="1">The sequence shown here is derived from an EMBL/GenBank/DDBJ whole genome shotgun (WGS) entry which is preliminary data.</text>
</comment>
<name>A0A4Y4CWA6_ZOORA</name>
<organism evidence="1 2">
    <name type="scientific">Zoogloea ramigera</name>
    <dbReference type="NCBI Taxonomy" id="350"/>
    <lineage>
        <taxon>Bacteria</taxon>
        <taxon>Pseudomonadati</taxon>
        <taxon>Pseudomonadota</taxon>
        <taxon>Betaproteobacteria</taxon>
        <taxon>Rhodocyclales</taxon>
        <taxon>Zoogloeaceae</taxon>
        <taxon>Zoogloea</taxon>
    </lineage>
</organism>
<dbReference type="Proteomes" id="UP000318422">
    <property type="component" value="Unassembled WGS sequence"/>
</dbReference>
<proteinExistence type="predicted"/>
<keyword evidence="2" id="KW-1185">Reference proteome</keyword>
<evidence type="ECO:0000313" key="1">
    <source>
        <dbReference type="EMBL" id="GEC97235.1"/>
    </source>
</evidence>
<sequence>MNKSKLKTYAPQARKDFIAAVTQRANLLGLSETAGKFEALPVERRGDVVLFAVSIDLALGSQLVA</sequence>
<accession>A0A4Y4CWA6</accession>
<reference evidence="1 2" key="1">
    <citation type="submission" date="2019-06" db="EMBL/GenBank/DDBJ databases">
        <title>Whole genome shotgun sequence of Zoogloea ramigera NBRC 15342.</title>
        <authorList>
            <person name="Hosoyama A."/>
            <person name="Uohara A."/>
            <person name="Ohji S."/>
            <person name="Ichikawa N."/>
        </authorList>
    </citation>
    <scope>NUCLEOTIDE SEQUENCE [LARGE SCALE GENOMIC DNA]</scope>
    <source>
        <strain evidence="1 2">NBRC 15342</strain>
    </source>
</reference>
<dbReference type="EMBL" id="BJNV01000071">
    <property type="protein sequence ID" value="GEC97235.1"/>
    <property type="molecule type" value="Genomic_DNA"/>
</dbReference>
<protein>
    <submittedName>
        <fullName evidence="1">Uncharacterized protein</fullName>
    </submittedName>
</protein>
<dbReference type="RefSeq" id="WP_141354353.1">
    <property type="nucleotide sequence ID" value="NZ_BJNV01000071.1"/>
</dbReference>
<dbReference type="AlphaFoldDB" id="A0A4Y4CWA6"/>